<dbReference type="AlphaFoldDB" id="A0A9W8ZXT9"/>
<gene>
    <name evidence="2" type="ORF">C8J55DRAFT_564587</name>
</gene>
<organism evidence="2 3">
    <name type="scientific">Lentinula lateritia</name>
    <dbReference type="NCBI Taxonomy" id="40482"/>
    <lineage>
        <taxon>Eukaryota</taxon>
        <taxon>Fungi</taxon>
        <taxon>Dikarya</taxon>
        <taxon>Basidiomycota</taxon>
        <taxon>Agaricomycotina</taxon>
        <taxon>Agaricomycetes</taxon>
        <taxon>Agaricomycetidae</taxon>
        <taxon>Agaricales</taxon>
        <taxon>Marasmiineae</taxon>
        <taxon>Omphalotaceae</taxon>
        <taxon>Lentinula</taxon>
    </lineage>
</organism>
<feature type="region of interest" description="Disordered" evidence="1">
    <location>
        <begin position="36"/>
        <end position="79"/>
    </location>
</feature>
<evidence type="ECO:0000256" key="1">
    <source>
        <dbReference type="SAM" id="MobiDB-lite"/>
    </source>
</evidence>
<dbReference type="Proteomes" id="UP001150238">
    <property type="component" value="Unassembled WGS sequence"/>
</dbReference>
<accession>A0A9W8ZXT9</accession>
<comment type="caution">
    <text evidence="2">The sequence shown here is derived from an EMBL/GenBank/DDBJ whole genome shotgun (WGS) entry which is preliminary data.</text>
</comment>
<proteinExistence type="predicted"/>
<reference evidence="2" key="1">
    <citation type="submission" date="2022-08" db="EMBL/GenBank/DDBJ databases">
        <authorList>
            <consortium name="DOE Joint Genome Institute"/>
            <person name="Min B."/>
            <person name="Riley R."/>
            <person name="Sierra-Patev S."/>
            <person name="Naranjo-Ortiz M."/>
            <person name="Looney B."/>
            <person name="Konkel Z."/>
            <person name="Slot J.C."/>
            <person name="Sakamoto Y."/>
            <person name="Steenwyk J.L."/>
            <person name="Rokas A."/>
            <person name="Carro J."/>
            <person name="Camarero S."/>
            <person name="Ferreira P."/>
            <person name="Molpeceres G."/>
            <person name="Ruiz-Duenas F.J."/>
            <person name="Serrano A."/>
            <person name="Henrissat B."/>
            <person name="Drula E."/>
            <person name="Hughes K.W."/>
            <person name="Mata J.L."/>
            <person name="Ishikawa N.K."/>
            <person name="Vargas-Isla R."/>
            <person name="Ushijima S."/>
            <person name="Smith C.A."/>
            <person name="Ahrendt S."/>
            <person name="Andreopoulos W."/>
            <person name="He G."/>
            <person name="Labutti K."/>
            <person name="Lipzen A."/>
            <person name="Ng V."/>
            <person name="Sandor L."/>
            <person name="Barry K."/>
            <person name="Martinez A.T."/>
            <person name="Xiao Y."/>
            <person name="Gibbons J.G."/>
            <person name="Terashima K."/>
            <person name="Hibbett D.S."/>
            <person name="Grigoriev I.V."/>
        </authorList>
    </citation>
    <scope>NUCLEOTIDE SEQUENCE</scope>
    <source>
        <strain evidence="2">Sp2 HRB7682 ss15</strain>
    </source>
</reference>
<feature type="compositionally biased region" description="Low complexity" evidence="1">
    <location>
        <begin position="67"/>
        <end position="76"/>
    </location>
</feature>
<name>A0A9W8ZXT9_9AGAR</name>
<evidence type="ECO:0000313" key="2">
    <source>
        <dbReference type="EMBL" id="KAJ4469018.1"/>
    </source>
</evidence>
<dbReference type="EMBL" id="JANVFS010000036">
    <property type="protein sequence ID" value="KAJ4469018.1"/>
    <property type="molecule type" value="Genomic_DNA"/>
</dbReference>
<reference evidence="2" key="2">
    <citation type="journal article" date="2023" name="Proc. Natl. Acad. Sci. U.S.A.">
        <title>A global phylogenomic analysis of the shiitake genus Lentinula.</title>
        <authorList>
            <person name="Sierra-Patev S."/>
            <person name="Min B."/>
            <person name="Naranjo-Ortiz M."/>
            <person name="Looney B."/>
            <person name="Konkel Z."/>
            <person name="Slot J.C."/>
            <person name="Sakamoto Y."/>
            <person name="Steenwyk J.L."/>
            <person name="Rokas A."/>
            <person name="Carro J."/>
            <person name="Camarero S."/>
            <person name="Ferreira P."/>
            <person name="Molpeceres G."/>
            <person name="Ruiz-Duenas F.J."/>
            <person name="Serrano A."/>
            <person name="Henrissat B."/>
            <person name="Drula E."/>
            <person name="Hughes K.W."/>
            <person name="Mata J.L."/>
            <person name="Ishikawa N.K."/>
            <person name="Vargas-Isla R."/>
            <person name="Ushijima S."/>
            <person name="Smith C.A."/>
            <person name="Donoghue J."/>
            <person name="Ahrendt S."/>
            <person name="Andreopoulos W."/>
            <person name="He G."/>
            <person name="LaButti K."/>
            <person name="Lipzen A."/>
            <person name="Ng V."/>
            <person name="Riley R."/>
            <person name="Sandor L."/>
            <person name="Barry K."/>
            <person name="Martinez A.T."/>
            <person name="Xiao Y."/>
            <person name="Gibbons J.G."/>
            <person name="Terashima K."/>
            <person name="Grigoriev I.V."/>
            <person name="Hibbett D."/>
        </authorList>
    </citation>
    <scope>NUCLEOTIDE SEQUENCE</scope>
    <source>
        <strain evidence="2">Sp2 HRB7682 ss15</strain>
    </source>
</reference>
<sequence length="310" mass="33781">MSSNSGSAVPTTRIKFPSFDLSTALEADHKARMAAEDAGELLDDGKVEYEDEEADKEARAEPVPAINSSPNRPSMSRNEKKYAKLTKRSRLKRAAEAVERVASRGVKPFVVELAKGALPIQLEDFNASSLPVSSSGWNANPCKKLSPGLQRVWKNLEALSTLSGLKLLRWDGQCVFCVFQLTESSQSSAEFLMGLREQHDGQWKLKLLLLLGIAVNPAPSPKHKNTAGVENLPPEQWDTATAMGGANHKTTKSLAEPTSMLCKSFFKTKQFGASQAFKIVRFFVSPAPSPVNTNGILPSSVQHLLSQELC</sequence>
<protein>
    <submittedName>
        <fullName evidence="2">Uncharacterized protein</fullName>
    </submittedName>
</protein>
<evidence type="ECO:0000313" key="3">
    <source>
        <dbReference type="Proteomes" id="UP001150238"/>
    </source>
</evidence>